<feature type="domain" description="APO" evidence="1">
    <location>
        <begin position="108"/>
        <end position="192"/>
    </location>
</feature>
<proteinExistence type="predicted"/>
<accession>A0AAV0RN32</accession>
<organism evidence="2 3">
    <name type="scientific">Linum tenue</name>
    <dbReference type="NCBI Taxonomy" id="586396"/>
    <lineage>
        <taxon>Eukaryota</taxon>
        <taxon>Viridiplantae</taxon>
        <taxon>Streptophyta</taxon>
        <taxon>Embryophyta</taxon>
        <taxon>Tracheophyta</taxon>
        <taxon>Spermatophyta</taxon>
        <taxon>Magnoliopsida</taxon>
        <taxon>eudicotyledons</taxon>
        <taxon>Gunneridae</taxon>
        <taxon>Pentapetalae</taxon>
        <taxon>rosids</taxon>
        <taxon>fabids</taxon>
        <taxon>Malpighiales</taxon>
        <taxon>Linaceae</taxon>
        <taxon>Linum</taxon>
    </lineage>
</organism>
<protein>
    <recommendedName>
        <fullName evidence="1">APO domain-containing protein</fullName>
    </recommendedName>
</protein>
<dbReference type="InterPro" id="IPR023342">
    <property type="entry name" value="APO_dom"/>
</dbReference>
<dbReference type="PROSITE" id="PS51499">
    <property type="entry name" value="APO"/>
    <property type="match status" value="2"/>
</dbReference>
<feature type="domain" description="APO" evidence="1">
    <location>
        <begin position="282"/>
        <end position="368"/>
    </location>
</feature>
<dbReference type="EMBL" id="CAMGYJ010000011">
    <property type="protein sequence ID" value="CAI0558830.1"/>
    <property type="molecule type" value="Genomic_DNA"/>
</dbReference>
<evidence type="ECO:0000313" key="2">
    <source>
        <dbReference type="EMBL" id="CAI0558830.1"/>
    </source>
</evidence>
<dbReference type="Proteomes" id="UP001154282">
    <property type="component" value="Unassembled WGS sequence"/>
</dbReference>
<evidence type="ECO:0000313" key="3">
    <source>
        <dbReference type="Proteomes" id="UP001154282"/>
    </source>
</evidence>
<dbReference type="GO" id="GO:0003723">
    <property type="term" value="F:RNA binding"/>
    <property type="evidence" value="ECO:0007669"/>
    <property type="project" value="InterPro"/>
</dbReference>
<sequence>MSYSPRLVSRSNLWRTFIRHSSVSTVTELPRKLKRSERKPWVTSVNELKRKARLEREEKQSAREQILRPPENGLLVKELIPVAHQVYAATAELLSCASNVAKTLALYSCSVCGEVHVGHTPHKIRTCDGVGSLKNKEHRWMKGGVEQILPQVESFHLYDRLGRAVSHDEQLIVDRIPAVVELCVQGDVNIPEYPTRRRTFPAYSVAGRIIDFERRFPKEEDTPGKDINTSGFWEKRKYPVDVTEPADAKYVNLGEVAIRGMESWEVMRSGIRKLVSEYAVHTCGYCPEIQVGPKGHRVRNCQAFKHQMRDGQHAWQEATVDDLAPPVYVWHVRDLNSREPMANDLRRYYAMLPAVVELFAQAGGRVSGGDCASLMREDVAVPELEEMKLAV</sequence>
<dbReference type="AlphaFoldDB" id="A0AAV0RN32"/>
<reference evidence="2" key="1">
    <citation type="submission" date="2022-08" db="EMBL/GenBank/DDBJ databases">
        <authorList>
            <person name="Gutierrez-Valencia J."/>
        </authorList>
    </citation>
    <scope>NUCLEOTIDE SEQUENCE</scope>
</reference>
<gene>
    <name evidence="2" type="ORF">LITE_LOCUS48944</name>
</gene>
<dbReference type="PANTHER" id="PTHR10388">
    <property type="entry name" value="EUKARYOTIC TRANSLATION INITIATION FACTOR SUI1"/>
    <property type="match status" value="1"/>
</dbReference>
<dbReference type="Pfam" id="PF05634">
    <property type="entry name" value="APO_RNA-bind"/>
    <property type="match status" value="2"/>
</dbReference>
<evidence type="ECO:0000259" key="1">
    <source>
        <dbReference type="PROSITE" id="PS51499"/>
    </source>
</evidence>
<comment type="caution">
    <text evidence="2">The sequence shown here is derived from an EMBL/GenBank/DDBJ whole genome shotgun (WGS) entry which is preliminary data.</text>
</comment>
<keyword evidence="3" id="KW-1185">Reference proteome</keyword>
<name>A0AAV0RN32_9ROSI</name>